<reference evidence="1" key="1">
    <citation type="journal article" date="2015" name="Nature">
        <title>Complex archaea that bridge the gap between prokaryotes and eukaryotes.</title>
        <authorList>
            <person name="Spang A."/>
            <person name="Saw J.H."/>
            <person name="Jorgensen S.L."/>
            <person name="Zaremba-Niedzwiedzka K."/>
            <person name="Martijn J."/>
            <person name="Lind A.E."/>
            <person name="van Eijk R."/>
            <person name="Schleper C."/>
            <person name="Guy L."/>
            <person name="Ettema T.J."/>
        </authorList>
    </citation>
    <scope>NUCLEOTIDE SEQUENCE</scope>
</reference>
<gene>
    <name evidence="1" type="ORF">LCGC14_2733000</name>
</gene>
<feature type="non-terminal residue" evidence="1">
    <location>
        <position position="1"/>
    </location>
</feature>
<feature type="non-terminal residue" evidence="1">
    <location>
        <position position="426"/>
    </location>
</feature>
<comment type="caution">
    <text evidence="1">The sequence shown here is derived from an EMBL/GenBank/DDBJ whole genome shotgun (WGS) entry which is preliminary data.</text>
</comment>
<name>A0A0F8Z6T7_9ZZZZ</name>
<organism evidence="1">
    <name type="scientific">marine sediment metagenome</name>
    <dbReference type="NCBI Taxonomy" id="412755"/>
    <lineage>
        <taxon>unclassified sequences</taxon>
        <taxon>metagenomes</taxon>
        <taxon>ecological metagenomes</taxon>
    </lineage>
</organism>
<dbReference type="AlphaFoldDB" id="A0A0F8Z6T7"/>
<sequence>GGGATGSTNRYDEIHFRKSNNEIAFRIRFKMLEGGWVSGDRGDVAYWNGAGWIEFADGEDLTWYRNRIDFDCTSGKYSWYIYDTDGSILGSITNIDFENTMATLDEILFTSHLSTYRGTTYFDAFGFTWEGYNIGDNRFDDTPAVLNFEIDSQLDSSSGDITSVSLDYSYKNMDNKQVSLKIFNFAQQNWDTVINSAIYSSFTPQTYVIGSDYYDQNYNLKFKFEGDASSSSYEFYLDQFKINYNYVPTGGNIYADITKTIADPFLNRYSGFANYQELFDIIISFTYSLSPNNPSYANFARFYIGTTEYSLPQAQSTFISPTFEFDSASPTVIKFEVSNADLVLSDMNYDMQFKCINTSGNVVLQQSFLVEFPEAGLTQFEKDNGKWFIDTTYAFTAISDGITYYNTYGETDKLQLRLNIEADGSW</sequence>
<protein>
    <submittedName>
        <fullName evidence="1">Uncharacterized protein</fullName>
    </submittedName>
</protein>
<dbReference type="EMBL" id="LAZR01049523">
    <property type="protein sequence ID" value="KKK89447.1"/>
    <property type="molecule type" value="Genomic_DNA"/>
</dbReference>
<accession>A0A0F8Z6T7</accession>
<proteinExistence type="predicted"/>
<evidence type="ECO:0000313" key="1">
    <source>
        <dbReference type="EMBL" id="KKK89447.1"/>
    </source>
</evidence>